<reference evidence="3" key="2">
    <citation type="journal article" date="2017" name="Nat. Plants">
        <title>The Aegilops tauschii genome reveals multiple impacts of transposons.</title>
        <authorList>
            <person name="Zhao G."/>
            <person name="Zou C."/>
            <person name="Li K."/>
            <person name="Wang K."/>
            <person name="Li T."/>
            <person name="Gao L."/>
            <person name="Zhang X."/>
            <person name="Wang H."/>
            <person name="Yang Z."/>
            <person name="Liu X."/>
            <person name="Jiang W."/>
            <person name="Mao L."/>
            <person name="Kong X."/>
            <person name="Jiao Y."/>
            <person name="Jia J."/>
        </authorList>
    </citation>
    <scope>NUCLEOTIDE SEQUENCE [LARGE SCALE GENOMIC DNA]</scope>
    <source>
        <strain evidence="3">cv. AL8/78</strain>
    </source>
</reference>
<evidence type="ECO:0000313" key="2">
    <source>
        <dbReference type="EnsemblPlants" id="AET5Gv20446900.12"/>
    </source>
</evidence>
<keyword evidence="3" id="KW-1185">Reference proteome</keyword>
<reference evidence="2" key="5">
    <citation type="journal article" date="2021" name="G3 (Bethesda)">
        <title>Aegilops tauschii genome assembly Aet v5.0 features greater sequence contiguity and improved annotation.</title>
        <authorList>
            <person name="Wang L."/>
            <person name="Zhu T."/>
            <person name="Rodriguez J.C."/>
            <person name="Deal K.R."/>
            <person name="Dubcovsky J."/>
            <person name="McGuire P.E."/>
            <person name="Lux T."/>
            <person name="Spannagl M."/>
            <person name="Mayer K.F.X."/>
            <person name="Baldrich P."/>
            <person name="Meyers B.C."/>
            <person name="Huo N."/>
            <person name="Gu Y.Q."/>
            <person name="Zhou H."/>
            <person name="Devos K.M."/>
            <person name="Bennetzen J.L."/>
            <person name="Unver T."/>
            <person name="Budak H."/>
            <person name="Gulick P.J."/>
            <person name="Galiba G."/>
            <person name="Kalapos B."/>
            <person name="Nelson D.R."/>
            <person name="Li P."/>
            <person name="You F.M."/>
            <person name="Luo M.C."/>
            <person name="Dvorak J."/>
        </authorList>
    </citation>
    <scope>NUCLEOTIDE SEQUENCE [LARGE SCALE GENOMIC DNA]</scope>
    <source>
        <strain evidence="2">cv. AL8/78</strain>
    </source>
</reference>
<dbReference type="Proteomes" id="UP000015105">
    <property type="component" value="Chromosome 5D"/>
</dbReference>
<dbReference type="EnsemblPlants" id="AET5Gv20446900.12">
    <property type="protein sequence ID" value="AET5Gv20446900.12"/>
    <property type="gene ID" value="AET5Gv20446900"/>
</dbReference>
<evidence type="ECO:0000256" key="1">
    <source>
        <dbReference type="SAM" id="Phobius"/>
    </source>
</evidence>
<name>A0A453KL06_AEGTS</name>
<reference evidence="3" key="1">
    <citation type="journal article" date="2014" name="Science">
        <title>Ancient hybridizations among the ancestral genomes of bread wheat.</title>
        <authorList>
            <consortium name="International Wheat Genome Sequencing Consortium,"/>
            <person name="Marcussen T."/>
            <person name="Sandve S.R."/>
            <person name="Heier L."/>
            <person name="Spannagl M."/>
            <person name="Pfeifer M."/>
            <person name="Jakobsen K.S."/>
            <person name="Wulff B.B."/>
            <person name="Steuernagel B."/>
            <person name="Mayer K.F."/>
            <person name="Olsen O.A."/>
        </authorList>
    </citation>
    <scope>NUCLEOTIDE SEQUENCE [LARGE SCALE GENOMIC DNA]</scope>
    <source>
        <strain evidence="3">cv. AL8/78</strain>
    </source>
</reference>
<proteinExistence type="predicted"/>
<organism evidence="2 3">
    <name type="scientific">Aegilops tauschii subsp. strangulata</name>
    <name type="common">Goatgrass</name>
    <dbReference type="NCBI Taxonomy" id="200361"/>
    <lineage>
        <taxon>Eukaryota</taxon>
        <taxon>Viridiplantae</taxon>
        <taxon>Streptophyta</taxon>
        <taxon>Embryophyta</taxon>
        <taxon>Tracheophyta</taxon>
        <taxon>Spermatophyta</taxon>
        <taxon>Magnoliopsida</taxon>
        <taxon>Liliopsida</taxon>
        <taxon>Poales</taxon>
        <taxon>Poaceae</taxon>
        <taxon>BOP clade</taxon>
        <taxon>Pooideae</taxon>
        <taxon>Triticodae</taxon>
        <taxon>Triticeae</taxon>
        <taxon>Triticinae</taxon>
        <taxon>Aegilops</taxon>
    </lineage>
</organism>
<dbReference type="AlphaFoldDB" id="A0A453KL06"/>
<reference evidence="2" key="3">
    <citation type="journal article" date="2017" name="Nature">
        <title>Genome sequence of the progenitor of the wheat D genome Aegilops tauschii.</title>
        <authorList>
            <person name="Luo M.C."/>
            <person name="Gu Y.Q."/>
            <person name="Puiu D."/>
            <person name="Wang H."/>
            <person name="Twardziok S.O."/>
            <person name="Deal K.R."/>
            <person name="Huo N."/>
            <person name="Zhu T."/>
            <person name="Wang L."/>
            <person name="Wang Y."/>
            <person name="McGuire P.E."/>
            <person name="Liu S."/>
            <person name="Long H."/>
            <person name="Ramasamy R.K."/>
            <person name="Rodriguez J.C."/>
            <person name="Van S.L."/>
            <person name="Yuan L."/>
            <person name="Wang Z."/>
            <person name="Xia Z."/>
            <person name="Xiao L."/>
            <person name="Anderson O.D."/>
            <person name="Ouyang S."/>
            <person name="Liang Y."/>
            <person name="Zimin A.V."/>
            <person name="Pertea G."/>
            <person name="Qi P."/>
            <person name="Bennetzen J.L."/>
            <person name="Dai X."/>
            <person name="Dawson M.W."/>
            <person name="Muller H.G."/>
            <person name="Kugler K."/>
            <person name="Rivarola-Duarte L."/>
            <person name="Spannagl M."/>
            <person name="Mayer K.F.X."/>
            <person name="Lu F.H."/>
            <person name="Bevan M.W."/>
            <person name="Leroy P."/>
            <person name="Li P."/>
            <person name="You F.M."/>
            <person name="Sun Q."/>
            <person name="Liu Z."/>
            <person name="Lyons E."/>
            <person name="Wicker T."/>
            <person name="Salzberg S.L."/>
            <person name="Devos K.M."/>
            <person name="Dvorak J."/>
        </authorList>
    </citation>
    <scope>NUCLEOTIDE SEQUENCE [LARGE SCALE GENOMIC DNA]</scope>
    <source>
        <strain evidence="2">cv. AL8/78</strain>
    </source>
</reference>
<evidence type="ECO:0000313" key="3">
    <source>
        <dbReference type="Proteomes" id="UP000015105"/>
    </source>
</evidence>
<dbReference type="Gramene" id="AET5Gv20446900.12">
    <property type="protein sequence ID" value="AET5Gv20446900.12"/>
    <property type="gene ID" value="AET5Gv20446900"/>
</dbReference>
<reference evidence="2" key="4">
    <citation type="submission" date="2019-03" db="UniProtKB">
        <authorList>
            <consortium name="EnsemblPlants"/>
        </authorList>
    </citation>
    <scope>IDENTIFICATION</scope>
</reference>
<keyword evidence="1" id="KW-0812">Transmembrane</keyword>
<keyword evidence="1" id="KW-1133">Transmembrane helix</keyword>
<keyword evidence="1" id="KW-0472">Membrane</keyword>
<protein>
    <submittedName>
        <fullName evidence="2">Uncharacterized protein</fullName>
    </submittedName>
</protein>
<feature type="transmembrane region" description="Helical" evidence="1">
    <location>
        <begin position="47"/>
        <end position="67"/>
    </location>
</feature>
<accession>A0A453KL06</accession>
<sequence length="83" mass="9522">MHVLILLLYGNGGLSWAKDRLTSACSFLAQFYLFIPSSIPFTESDDLYIMFLVAHMFILFCSLRCFLGLQVFKFIIVSEKTTK</sequence>